<dbReference type="AlphaFoldDB" id="A0A6M6BBT9"/>
<dbReference type="EMBL" id="CP053538">
    <property type="protein sequence ID" value="QJX45851.1"/>
    <property type="molecule type" value="Genomic_DNA"/>
</dbReference>
<feature type="region of interest" description="Disordered" evidence="2">
    <location>
        <begin position="427"/>
        <end position="450"/>
    </location>
</feature>
<dbReference type="PANTHER" id="PTHR34978">
    <property type="entry name" value="POSSIBLE SENSOR-TRANSDUCER PROTEIN BLAR"/>
    <property type="match status" value="1"/>
</dbReference>
<sequence>MNWLEQLLPPALIRALGWTLVHSLWQGAVVALALAGLLLLLQRHRAAVRYNTAAASLVALLVLAAITFGRYYAAARTEVQKASAVSAVTTETMLPAAPAVAAEQPAVSAAPASTAVAAVADVAPAAAPAPTGLQAWLTYFDQNLPVLVAAWLLGLLAMTLRLLGGLAYVQRLRRYRVQPLAAEWQERLSTLAGRAGLQQPIELLESALVRVPVVVGHLRPVVLLPLGTVTGLSQTYLEAILAHELAHVARRDYLVNLVQSVAETLFFYHPAVWFLTACLRTERENCCDDMATAMVGGNPLTVARALAALAELSAVPATPAQLALSALGPDGSVLGRIKRLVQGRTAPTFTEGFMAACVVLGGMVLLTSAVAMADPRPVGTDGKEGGALSKLPFLLAEPDTTLITATEQELVDVEAVEMPDVPEIQDAADLASSWQDNGDKDKKRRKRSKQVVVVQEGARRPGTIVIEKDKKGRLTDLYVNGRRVETASANKKSKQKGQEVEVIRVAPNGQVWSNATPGFDFRFNDNFSRVFTVPGGGMSEADLNRLRWQAQPGAAQLWRVTPELRGRAFAIDRRELERNTRRALAQAEQNLREAQLNTTSEEERDRLESALEELHDQREEMENRLRERVDERREFEELKGLNGNLRVLSGNALRLEDSEATRRVADVARRESELARREGDKARRESDIARRISELARRREVAAKQKNQKEVTRLGQEITTLERQLATAHRETEAAHRETEAAHRETERVERDTNLRGSIRQSSNARSGGDEAVRRELLKDGLIEDDGNFQFKLNSTELVVNGKKQSAAMHTKYLRLVEAQTGNKLAKGSYNITRNTNSNSSTSYNDMPAPPRPPRAPRPMVPPVPPVPAAPAAPGVPAPPAPPAPPRLDSDEIRTELRKDGLLGASEKGFQLQLNDDGLTVNGKKQSEALADKYRQMLDVPNPNDTKGGKARRNIQISVSE</sequence>
<evidence type="ECO:0000313" key="5">
    <source>
        <dbReference type="EMBL" id="QJX45851.1"/>
    </source>
</evidence>
<feature type="transmembrane region" description="Helical" evidence="3">
    <location>
        <begin position="146"/>
        <end position="169"/>
    </location>
</feature>
<name>A0A6M6BBT9_9BACT</name>
<keyword evidence="5" id="KW-0482">Metalloprotease</keyword>
<protein>
    <submittedName>
        <fullName evidence="5">M48 family metalloprotease</fullName>
    </submittedName>
</protein>
<dbReference type="GO" id="GO:0008237">
    <property type="term" value="F:metallopeptidase activity"/>
    <property type="evidence" value="ECO:0007669"/>
    <property type="project" value="UniProtKB-KW"/>
</dbReference>
<dbReference type="GO" id="GO:0006508">
    <property type="term" value="P:proteolysis"/>
    <property type="evidence" value="ECO:0007669"/>
    <property type="project" value="UniProtKB-KW"/>
</dbReference>
<feature type="region of interest" description="Disordered" evidence="2">
    <location>
        <begin position="732"/>
        <end position="772"/>
    </location>
</feature>
<keyword evidence="3" id="KW-0812">Transmembrane</keyword>
<dbReference type="RefSeq" id="WP_171589990.1">
    <property type="nucleotide sequence ID" value="NZ_CP053538.1"/>
</dbReference>
<feature type="compositionally biased region" description="Polar residues" evidence="2">
    <location>
        <begin position="755"/>
        <end position="766"/>
    </location>
</feature>
<organism evidence="5 6">
    <name type="scientific">Hymenobacter taeanensis</name>
    <dbReference type="NCBI Taxonomy" id="2735321"/>
    <lineage>
        <taxon>Bacteria</taxon>
        <taxon>Pseudomonadati</taxon>
        <taxon>Bacteroidota</taxon>
        <taxon>Cytophagia</taxon>
        <taxon>Cytophagales</taxon>
        <taxon>Hymenobacteraceae</taxon>
        <taxon>Hymenobacter</taxon>
    </lineage>
</organism>
<gene>
    <name evidence="5" type="ORF">HMJ29_02415</name>
</gene>
<feature type="transmembrane region" description="Helical" evidence="3">
    <location>
        <begin position="353"/>
        <end position="373"/>
    </location>
</feature>
<keyword evidence="5" id="KW-0378">Hydrolase</keyword>
<feature type="compositionally biased region" description="Pro residues" evidence="2">
    <location>
        <begin position="848"/>
        <end position="886"/>
    </location>
</feature>
<dbReference type="InterPro" id="IPR008756">
    <property type="entry name" value="Peptidase_M56"/>
</dbReference>
<keyword evidence="3" id="KW-1133">Transmembrane helix</keyword>
<evidence type="ECO:0000259" key="4">
    <source>
        <dbReference type="Pfam" id="PF05569"/>
    </source>
</evidence>
<keyword evidence="1" id="KW-0175">Coiled coil</keyword>
<reference evidence="5 6" key="1">
    <citation type="submission" date="2020-05" db="EMBL/GenBank/DDBJ databases">
        <title>Complete genome sequence of Hymenobacter sp. TS19 in Coasted Sand Dune.</title>
        <authorList>
            <person name="Lee J.-H."/>
            <person name="Jung J.-H."/>
            <person name="Jeong S."/>
            <person name="Zhao L."/>
            <person name="Kim M.-K."/>
            <person name="Seo H.-S."/>
            <person name="Lim S."/>
        </authorList>
    </citation>
    <scope>NUCLEOTIDE SEQUENCE [LARGE SCALE GENOMIC DNA]</scope>
    <source>
        <strain evidence="5 6">TS19</strain>
    </source>
</reference>
<dbReference type="InterPro" id="IPR052173">
    <property type="entry name" value="Beta-lactam_resp_regulator"/>
</dbReference>
<feature type="domain" description="Peptidase M56" evidence="4">
    <location>
        <begin position="87"/>
        <end position="291"/>
    </location>
</feature>
<dbReference type="Proteomes" id="UP000501623">
    <property type="component" value="Chromosome"/>
</dbReference>
<feature type="compositionally biased region" description="Low complexity" evidence="2">
    <location>
        <begin position="829"/>
        <end position="845"/>
    </location>
</feature>
<evidence type="ECO:0000256" key="1">
    <source>
        <dbReference type="SAM" id="Coils"/>
    </source>
</evidence>
<feature type="compositionally biased region" description="Basic and acidic residues" evidence="2">
    <location>
        <begin position="732"/>
        <end position="754"/>
    </location>
</feature>
<proteinExistence type="predicted"/>
<feature type="transmembrane region" description="Helical" evidence="3">
    <location>
        <begin position="53"/>
        <end position="73"/>
    </location>
</feature>
<keyword evidence="3" id="KW-0472">Membrane</keyword>
<evidence type="ECO:0000313" key="6">
    <source>
        <dbReference type="Proteomes" id="UP000501623"/>
    </source>
</evidence>
<feature type="coiled-coil region" evidence="1">
    <location>
        <begin position="573"/>
        <end position="638"/>
    </location>
</feature>
<keyword evidence="6" id="KW-1185">Reference proteome</keyword>
<dbReference type="Gene3D" id="3.30.2010.10">
    <property type="entry name" value="Metalloproteases ('zincins'), catalytic domain"/>
    <property type="match status" value="1"/>
</dbReference>
<dbReference type="Pfam" id="PF05569">
    <property type="entry name" value="Peptidase_M56"/>
    <property type="match status" value="1"/>
</dbReference>
<evidence type="ECO:0000256" key="3">
    <source>
        <dbReference type="SAM" id="Phobius"/>
    </source>
</evidence>
<feature type="region of interest" description="Disordered" evidence="2">
    <location>
        <begin position="828"/>
        <end position="892"/>
    </location>
</feature>
<dbReference type="CDD" id="cd07341">
    <property type="entry name" value="M56_BlaR1_MecR1_like"/>
    <property type="match status" value="1"/>
</dbReference>
<accession>A0A6M6BBT9</accession>
<feature type="region of interest" description="Disordered" evidence="2">
    <location>
        <begin position="938"/>
        <end position="961"/>
    </location>
</feature>
<evidence type="ECO:0000256" key="2">
    <source>
        <dbReference type="SAM" id="MobiDB-lite"/>
    </source>
</evidence>
<dbReference type="PANTHER" id="PTHR34978:SF3">
    <property type="entry name" value="SLR0241 PROTEIN"/>
    <property type="match status" value="1"/>
</dbReference>
<dbReference type="KEGG" id="hts:HMJ29_02415"/>
<keyword evidence="5" id="KW-0645">Protease</keyword>
<feature type="transmembrane region" description="Helical" evidence="3">
    <location>
        <begin position="20"/>
        <end position="41"/>
    </location>
</feature>